<dbReference type="PANTHER" id="PTHR30055:SF209">
    <property type="entry name" value="POSSIBLE TRANSCRIPTIONAL REGULATORY PROTEIN (PROBABLY TETR-FAMILY)"/>
    <property type="match status" value="1"/>
</dbReference>
<feature type="domain" description="HTH tetR-type" evidence="3">
    <location>
        <begin position="22"/>
        <end position="82"/>
    </location>
</feature>
<dbReference type="GO" id="GO:0000976">
    <property type="term" value="F:transcription cis-regulatory region binding"/>
    <property type="evidence" value="ECO:0007669"/>
    <property type="project" value="TreeGrafter"/>
</dbReference>
<organism evidence="4 5">
    <name type="scientific">Capillimicrobium parvum</name>
    <dbReference type="NCBI Taxonomy" id="2884022"/>
    <lineage>
        <taxon>Bacteria</taxon>
        <taxon>Bacillati</taxon>
        <taxon>Actinomycetota</taxon>
        <taxon>Thermoleophilia</taxon>
        <taxon>Solirubrobacterales</taxon>
        <taxon>Capillimicrobiaceae</taxon>
        <taxon>Capillimicrobium</taxon>
    </lineage>
</organism>
<dbReference type="InterPro" id="IPR050109">
    <property type="entry name" value="HTH-type_TetR-like_transc_reg"/>
</dbReference>
<evidence type="ECO:0000256" key="2">
    <source>
        <dbReference type="PROSITE-ProRule" id="PRU00335"/>
    </source>
</evidence>
<accession>A0A9E6Y392</accession>
<dbReference type="PANTHER" id="PTHR30055">
    <property type="entry name" value="HTH-TYPE TRANSCRIPTIONAL REGULATOR RUTR"/>
    <property type="match status" value="1"/>
</dbReference>
<evidence type="ECO:0000313" key="4">
    <source>
        <dbReference type="EMBL" id="UGS38676.1"/>
    </source>
</evidence>
<evidence type="ECO:0000256" key="1">
    <source>
        <dbReference type="ARBA" id="ARBA00023125"/>
    </source>
</evidence>
<dbReference type="RefSeq" id="WP_259312694.1">
    <property type="nucleotide sequence ID" value="NZ_CP087164.1"/>
</dbReference>
<dbReference type="InterPro" id="IPR001647">
    <property type="entry name" value="HTH_TetR"/>
</dbReference>
<name>A0A9E6Y392_9ACTN</name>
<gene>
    <name evidence="4" type="ORF">DSM104329_05106</name>
</gene>
<keyword evidence="1 2" id="KW-0238">DNA-binding</keyword>
<dbReference type="PROSITE" id="PS50977">
    <property type="entry name" value="HTH_TETR_2"/>
    <property type="match status" value="1"/>
</dbReference>
<dbReference type="AlphaFoldDB" id="A0A9E6Y392"/>
<dbReference type="EMBL" id="CP087164">
    <property type="protein sequence ID" value="UGS38676.1"/>
    <property type="molecule type" value="Genomic_DNA"/>
</dbReference>
<sequence>MTPATMELPVIGTEPRERADAARNRRRILAAAQRLFAEKGVQCTSMDAIAAEAGVGKGTLFRRFGDRATLALAVLDESERELQEALLHGPPPVGPGAPPCMRLVGFGAAMLDRLEAHLDLLLDAELHSAGGFLRSEPYMVHWLHVRMLVEQARPNCDVDYTTDVLLGALSAQVFAHQRRVRHMPLERLKDGYADLVGKMMTA</sequence>
<dbReference type="Pfam" id="PF00440">
    <property type="entry name" value="TetR_N"/>
    <property type="match status" value="1"/>
</dbReference>
<dbReference type="KEGG" id="sbae:DSM104329_05106"/>
<feature type="DNA-binding region" description="H-T-H motif" evidence="2">
    <location>
        <begin position="45"/>
        <end position="64"/>
    </location>
</feature>
<reference evidence="4" key="1">
    <citation type="journal article" date="2022" name="Int. J. Syst. Evol. Microbiol.">
        <title>Pseudomonas aegrilactucae sp. nov. and Pseudomonas morbosilactucae sp. nov., pathogens causing bacterial rot of lettuce in Japan.</title>
        <authorList>
            <person name="Sawada H."/>
            <person name="Fujikawa T."/>
            <person name="Satou M."/>
        </authorList>
    </citation>
    <scope>NUCLEOTIDE SEQUENCE</scope>
    <source>
        <strain evidence="4">0166_1</strain>
    </source>
</reference>
<dbReference type="InterPro" id="IPR009057">
    <property type="entry name" value="Homeodomain-like_sf"/>
</dbReference>
<evidence type="ECO:0000259" key="3">
    <source>
        <dbReference type="PROSITE" id="PS50977"/>
    </source>
</evidence>
<dbReference type="PRINTS" id="PR00455">
    <property type="entry name" value="HTHTETR"/>
</dbReference>
<protein>
    <recommendedName>
        <fullName evidence="3">HTH tetR-type domain-containing protein</fullName>
    </recommendedName>
</protein>
<dbReference type="GO" id="GO:0003700">
    <property type="term" value="F:DNA-binding transcription factor activity"/>
    <property type="evidence" value="ECO:0007669"/>
    <property type="project" value="TreeGrafter"/>
</dbReference>
<keyword evidence="5" id="KW-1185">Reference proteome</keyword>
<proteinExistence type="predicted"/>
<dbReference type="Proteomes" id="UP001162834">
    <property type="component" value="Chromosome"/>
</dbReference>
<dbReference type="SUPFAM" id="SSF46689">
    <property type="entry name" value="Homeodomain-like"/>
    <property type="match status" value="1"/>
</dbReference>
<evidence type="ECO:0000313" key="5">
    <source>
        <dbReference type="Proteomes" id="UP001162834"/>
    </source>
</evidence>
<dbReference type="Gene3D" id="1.10.357.10">
    <property type="entry name" value="Tetracycline Repressor, domain 2"/>
    <property type="match status" value="1"/>
</dbReference>